<dbReference type="SMART" id="SM01045">
    <property type="entry name" value="BURP"/>
    <property type="match status" value="1"/>
</dbReference>
<evidence type="ECO:0000313" key="3">
    <source>
        <dbReference type="Proteomes" id="UP001054252"/>
    </source>
</evidence>
<dbReference type="PROSITE" id="PS51277">
    <property type="entry name" value="BURP"/>
    <property type="match status" value="1"/>
</dbReference>
<dbReference type="InterPro" id="IPR044816">
    <property type="entry name" value="BURP"/>
</dbReference>
<dbReference type="Pfam" id="PF03181">
    <property type="entry name" value="BURP"/>
    <property type="match status" value="1"/>
</dbReference>
<evidence type="ECO:0000259" key="1">
    <source>
        <dbReference type="PROSITE" id="PS51277"/>
    </source>
</evidence>
<name>A0AAV5MVC2_9ROSI</name>
<gene>
    <name evidence="2" type="ORF">SLEP1_g59484</name>
</gene>
<organism evidence="2 3">
    <name type="scientific">Rubroshorea leprosula</name>
    <dbReference type="NCBI Taxonomy" id="152421"/>
    <lineage>
        <taxon>Eukaryota</taxon>
        <taxon>Viridiplantae</taxon>
        <taxon>Streptophyta</taxon>
        <taxon>Embryophyta</taxon>
        <taxon>Tracheophyta</taxon>
        <taxon>Spermatophyta</taxon>
        <taxon>Magnoliopsida</taxon>
        <taxon>eudicotyledons</taxon>
        <taxon>Gunneridae</taxon>
        <taxon>Pentapetalae</taxon>
        <taxon>rosids</taxon>
        <taxon>malvids</taxon>
        <taxon>Malvales</taxon>
        <taxon>Dipterocarpaceae</taxon>
        <taxon>Rubroshorea</taxon>
    </lineage>
</organism>
<comment type="caution">
    <text evidence="2">The sequence shown here is derived from an EMBL/GenBank/DDBJ whole genome shotgun (WGS) entry which is preliminary data.</text>
</comment>
<dbReference type="Proteomes" id="UP001054252">
    <property type="component" value="Unassembled WGS sequence"/>
</dbReference>
<dbReference type="PANTHER" id="PTHR31236">
    <property type="entry name" value="BURP DOMAIN PROTEIN USPL1-LIKE"/>
    <property type="match status" value="1"/>
</dbReference>
<dbReference type="AlphaFoldDB" id="A0AAV5MVC2"/>
<reference evidence="2 3" key="1">
    <citation type="journal article" date="2021" name="Commun. Biol.">
        <title>The genome of Shorea leprosula (Dipterocarpaceae) highlights the ecological relevance of drought in aseasonal tropical rainforests.</title>
        <authorList>
            <person name="Ng K.K.S."/>
            <person name="Kobayashi M.J."/>
            <person name="Fawcett J.A."/>
            <person name="Hatakeyama M."/>
            <person name="Paape T."/>
            <person name="Ng C.H."/>
            <person name="Ang C.C."/>
            <person name="Tnah L.H."/>
            <person name="Lee C.T."/>
            <person name="Nishiyama T."/>
            <person name="Sese J."/>
            <person name="O'Brien M.J."/>
            <person name="Copetti D."/>
            <person name="Mohd Noor M.I."/>
            <person name="Ong R.C."/>
            <person name="Putra M."/>
            <person name="Sireger I.Z."/>
            <person name="Indrioko S."/>
            <person name="Kosugi Y."/>
            <person name="Izuno A."/>
            <person name="Isagi Y."/>
            <person name="Lee S.L."/>
            <person name="Shimizu K.K."/>
        </authorList>
    </citation>
    <scope>NUCLEOTIDE SEQUENCE [LARGE SCALE GENOMIC DNA]</scope>
    <source>
        <strain evidence="2">214</strain>
    </source>
</reference>
<protein>
    <recommendedName>
        <fullName evidence="1">BURP domain-containing protein</fullName>
    </recommendedName>
</protein>
<accession>A0AAV5MVC2</accession>
<proteinExistence type="predicted"/>
<dbReference type="InterPro" id="IPR004873">
    <property type="entry name" value="BURP_dom"/>
</dbReference>
<evidence type="ECO:0000313" key="2">
    <source>
        <dbReference type="EMBL" id="GKV52934.1"/>
    </source>
</evidence>
<dbReference type="PANTHER" id="PTHR31236:SF64">
    <property type="entry name" value="BURP DOMAIN PROTEIN RD22-LIKE"/>
    <property type="match status" value="1"/>
</dbReference>
<sequence length="136" mass="15234">GEDKYCATSLESLIDLTVSRLGKKMHVLSTEVEKETKVEKFTIGKGMKKIGEKEIVCHKLKYPYAVFFCHSLDKTDVYKVPLIGSDGTKVKATAVCHKDTSTWNPRHLAFLALKVKPGSVPICHFLAKETIIWVPN</sequence>
<feature type="non-terminal residue" evidence="2">
    <location>
        <position position="1"/>
    </location>
</feature>
<keyword evidence="3" id="KW-1185">Reference proteome</keyword>
<feature type="domain" description="BURP" evidence="1">
    <location>
        <begin position="1"/>
        <end position="136"/>
    </location>
</feature>
<dbReference type="EMBL" id="BPVZ01000948">
    <property type="protein sequence ID" value="GKV52934.1"/>
    <property type="molecule type" value="Genomic_DNA"/>
</dbReference>